<keyword evidence="3" id="KW-1185">Reference proteome</keyword>
<comment type="caution">
    <text evidence="2">The sequence shown here is derived from an EMBL/GenBank/DDBJ whole genome shotgun (WGS) entry which is preliminary data.</text>
</comment>
<dbReference type="Proteomes" id="UP001320245">
    <property type="component" value="Unassembled WGS sequence"/>
</dbReference>
<gene>
    <name evidence="2" type="ORF">SLS53_003959</name>
</gene>
<sequence length="932" mass="104194">MASLSDPDIEKLFSGAPQFFARAEGHYTGAPHPSVAFPWDEELPIRDLTDHAQIEHEAWGCITAWPHITRDIHRGPSASATRKVAEQRRSHFYPRCRERPNMLSMQGLEKGTMGYQAALELSVSDALKDEQWGFWSVGSKDKVIVEARQMALTSKDGLRRLDETTVMDHLIKNAQRYQQKHSRDKATYHELFQELFTHILYQPDRTTTDSYSLPVQIMALLKVLAAPNVWVDFSHVEWRIRLGQVLWGTQEEADDSVNDGAPITDAEDTQGLHEERYWLLLQILLACELLVRMDAITEGDELPVDVKRSDIYRFEKEANSSVKWSLHLARVWLDNIEITKSKPPEDDTQETPKGWLANLTHKMTLTGERPHSRHHEAHKQQHIYVMKGKHWERQVRGLTHFARRLKWPEIEEESARISENCRAVTEGTPLTTPVATPMSTRTNRTNSTYFPTTPKDGSSDRRTSRRHKVGAALHPSGWLSKSYVSGLILPGEGLYHFIMTTLIENDTSAMMRLGSMANLCGGFVYGGKSFWSTACIVGRVLAAGKGAVECMGWISSDVIPQGLGDGWLNINVEDVPEDVKHTDRQARLWGKMAIERESSILGASADEDSILPADFIIPYESTYKVPPPTISVELQALNLSAPVDSVQTTPIREAGTPSSDATTPSEIRTYTPTISFNVTTWETFEDQQYTFGMAKDIHFVTAHPCVPSHHVKILNAPSSPTIQHFDISGPPGSGNAKPASHVKVMCHPLHKYYTYTSIHLSELLTKSTWSIEQLLADSATNIAPPSILPPTSNLDRAPRVLVIDAMTNFKPQPPAHEIPFSPITSSRPSWDWGTHSRNSSLSSASGGGPGMDPLASLQAHKDRTNGHKGAAEQAMHSETRRRQFGSDMEILVRAICAERGWNALISRRRRGCLACAIREAGALGWRVVIRVD</sequence>
<dbReference type="PANTHER" id="PTHR42345:SF2">
    <property type="entry name" value="HELICASE-LIKE PROTEIN"/>
    <property type="match status" value="1"/>
</dbReference>
<organism evidence="2 3">
    <name type="scientific">Cytospora paraplurivora</name>
    <dbReference type="NCBI Taxonomy" id="2898453"/>
    <lineage>
        <taxon>Eukaryota</taxon>
        <taxon>Fungi</taxon>
        <taxon>Dikarya</taxon>
        <taxon>Ascomycota</taxon>
        <taxon>Pezizomycotina</taxon>
        <taxon>Sordariomycetes</taxon>
        <taxon>Sordariomycetidae</taxon>
        <taxon>Diaporthales</taxon>
        <taxon>Cytosporaceae</taxon>
        <taxon>Cytospora</taxon>
    </lineage>
</organism>
<dbReference type="AlphaFoldDB" id="A0AAN9UC74"/>
<evidence type="ECO:0008006" key="4">
    <source>
        <dbReference type="Google" id="ProtNLM"/>
    </source>
</evidence>
<name>A0AAN9UC74_9PEZI</name>
<feature type="region of interest" description="Disordered" evidence="1">
    <location>
        <begin position="829"/>
        <end position="882"/>
    </location>
</feature>
<accession>A0AAN9UC74</accession>
<evidence type="ECO:0000256" key="1">
    <source>
        <dbReference type="SAM" id="MobiDB-lite"/>
    </source>
</evidence>
<proteinExistence type="predicted"/>
<evidence type="ECO:0000313" key="3">
    <source>
        <dbReference type="Proteomes" id="UP001320245"/>
    </source>
</evidence>
<feature type="region of interest" description="Disordered" evidence="1">
    <location>
        <begin position="428"/>
        <end position="465"/>
    </location>
</feature>
<dbReference type="EMBL" id="JAJSPL020000012">
    <property type="protein sequence ID" value="KAK7743937.1"/>
    <property type="molecule type" value="Genomic_DNA"/>
</dbReference>
<feature type="compositionally biased region" description="Polar residues" evidence="1">
    <location>
        <begin position="428"/>
        <end position="451"/>
    </location>
</feature>
<dbReference type="PANTHER" id="PTHR42345">
    <property type="entry name" value="TPR_REGION DOMAIN-CONTAINING PROTEIN"/>
    <property type="match status" value="1"/>
</dbReference>
<evidence type="ECO:0000313" key="2">
    <source>
        <dbReference type="EMBL" id="KAK7743937.1"/>
    </source>
</evidence>
<protein>
    <recommendedName>
        <fullName evidence="4">Helicase-like protein</fullName>
    </recommendedName>
</protein>
<reference evidence="2 3" key="1">
    <citation type="journal article" date="2023" name="PLoS ONE">
        <title>Cytospora paraplurivora sp. nov. isolated from orchards with fruit tree decline syndrome in Ontario, Canada.</title>
        <authorList>
            <person name="Ilyukhin E."/>
            <person name="Nguyen H.D.T."/>
            <person name="Castle A.J."/>
            <person name="Ellouze W."/>
        </authorList>
    </citation>
    <scope>NUCLEOTIDE SEQUENCE [LARGE SCALE GENOMIC DNA]</scope>
    <source>
        <strain evidence="2 3">FDS-564</strain>
    </source>
</reference>